<accession>A0A848J4M8</accession>
<evidence type="ECO:0000313" key="2">
    <source>
        <dbReference type="Proteomes" id="UP000559010"/>
    </source>
</evidence>
<comment type="caution">
    <text evidence="1">The sequence shown here is derived from an EMBL/GenBank/DDBJ whole genome shotgun (WGS) entry which is preliminary data.</text>
</comment>
<protein>
    <recommendedName>
        <fullName evidence="3">Outer membrane protein beta-barrel domain-containing protein</fullName>
    </recommendedName>
</protein>
<dbReference type="EMBL" id="JABBNU010000015">
    <property type="protein sequence ID" value="NMM50676.1"/>
    <property type="molecule type" value="Genomic_DNA"/>
</dbReference>
<evidence type="ECO:0000313" key="1">
    <source>
        <dbReference type="EMBL" id="NMM50676.1"/>
    </source>
</evidence>
<dbReference type="AlphaFoldDB" id="A0A848J4M8"/>
<reference evidence="1 2" key="1">
    <citation type="submission" date="2020-04" db="EMBL/GenBank/DDBJ databases">
        <title>Flammeovirgaceae bacterium KN852 isolated from deep sea.</title>
        <authorList>
            <person name="Zhang D.-C."/>
        </authorList>
    </citation>
    <scope>NUCLEOTIDE SEQUENCE [LARGE SCALE GENOMIC DNA]</scope>
    <source>
        <strain evidence="1 2">KN852</strain>
    </source>
</reference>
<gene>
    <name evidence="1" type="ORF">HH304_19860</name>
</gene>
<dbReference type="Proteomes" id="UP000559010">
    <property type="component" value="Unassembled WGS sequence"/>
</dbReference>
<evidence type="ECO:0008006" key="3">
    <source>
        <dbReference type="Google" id="ProtNLM"/>
    </source>
</evidence>
<keyword evidence="2" id="KW-1185">Reference proteome</keyword>
<name>A0A848J4M8_9BACT</name>
<organism evidence="1 2">
    <name type="scientific">Marinigracilibium pacificum</name>
    <dbReference type="NCBI Taxonomy" id="2729599"/>
    <lineage>
        <taxon>Bacteria</taxon>
        <taxon>Pseudomonadati</taxon>
        <taxon>Bacteroidota</taxon>
        <taxon>Cytophagia</taxon>
        <taxon>Cytophagales</taxon>
        <taxon>Flammeovirgaceae</taxon>
        <taxon>Marinigracilibium</taxon>
    </lineage>
</organism>
<sequence length="183" mass="20666">MSYVLTAQESVKQKEIGLVFSNLDNFGFTYRTGTNKSLWRFNSLFISGINQKTSNDNNDDSNSRIGFGVSVGKEFRKNIVEKLDLRYGADLSFGYSKLKTEHHLYNNSTKMINYCTGINFIVGFNYLLGDDFLIGAEILPGVSYSKGKTENHNSDEPVSINKSSSFYYGISNSSVQFSLVYKW</sequence>
<proteinExistence type="predicted"/>